<proteinExistence type="predicted"/>
<evidence type="ECO:0000313" key="2">
    <source>
        <dbReference type="EMBL" id="EKX42141.1"/>
    </source>
</evidence>
<dbReference type="EMBL" id="JH993018">
    <property type="protein sequence ID" value="EKX42141.1"/>
    <property type="molecule type" value="Genomic_DNA"/>
</dbReference>
<keyword evidence="4" id="KW-1185">Reference proteome</keyword>
<feature type="region of interest" description="Disordered" evidence="1">
    <location>
        <begin position="1"/>
        <end position="36"/>
    </location>
</feature>
<dbReference type="EnsemblProtists" id="EKX42141">
    <property type="protein sequence ID" value="EKX42141"/>
    <property type="gene ID" value="GUITHDRAFT_153614"/>
</dbReference>
<evidence type="ECO:0000313" key="3">
    <source>
        <dbReference type="EnsemblProtists" id="EKX42141"/>
    </source>
</evidence>
<gene>
    <name evidence="2" type="ORF">GUITHDRAFT_153614</name>
</gene>
<reference evidence="2 4" key="1">
    <citation type="journal article" date="2012" name="Nature">
        <title>Algal genomes reveal evolutionary mosaicism and the fate of nucleomorphs.</title>
        <authorList>
            <consortium name="DOE Joint Genome Institute"/>
            <person name="Curtis B.A."/>
            <person name="Tanifuji G."/>
            <person name="Burki F."/>
            <person name="Gruber A."/>
            <person name="Irimia M."/>
            <person name="Maruyama S."/>
            <person name="Arias M.C."/>
            <person name="Ball S.G."/>
            <person name="Gile G.H."/>
            <person name="Hirakawa Y."/>
            <person name="Hopkins J.F."/>
            <person name="Kuo A."/>
            <person name="Rensing S.A."/>
            <person name="Schmutz J."/>
            <person name="Symeonidi A."/>
            <person name="Elias M."/>
            <person name="Eveleigh R.J."/>
            <person name="Herman E.K."/>
            <person name="Klute M.J."/>
            <person name="Nakayama T."/>
            <person name="Obornik M."/>
            <person name="Reyes-Prieto A."/>
            <person name="Armbrust E.V."/>
            <person name="Aves S.J."/>
            <person name="Beiko R.G."/>
            <person name="Coutinho P."/>
            <person name="Dacks J.B."/>
            <person name="Durnford D.G."/>
            <person name="Fast N.M."/>
            <person name="Green B.R."/>
            <person name="Grisdale C.J."/>
            <person name="Hempel F."/>
            <person name="Henrissat B."/>
            <person name="Hoppner M.P."/>
            <person name="Ishida K."/>
            <person name="Kim E."/>
            <person name="Koreny L."/>
            <person name="Kroth P.G."/>
            <person name="Liu Y."/>
            <person name="Malik S.B."/>
            <person name="Maier U.G."/>
            <person name="McRose D."/>
            <person name="Mock T."/>
            <person name="Neilson J.A."/>
            <person name="Onodera N.T."/>
            <person name="Poole A.M."/>
            <person name="Pritham E.J."/>
            <person name="Richards T.A."/>
            <person name="Rocap G."/>
            <person name="Roy S.W."/>
            <person name="Sarai C."/>
            <person name="Schaack S."/>
            <person name="Shirato S."/>
            <person name="Slamovits C.H."/>
            <person name="Spencer D.F."/>
            <person name="Suzuki S."/>
            <person name="Worden A.Z."/>
            <person name="Zauner S."/>
            <person name="Barry K."/>
            <person name="Bell C."/>
            <person name="Bharti A.K."/>
            <person name="Crow J.A."/>
            <person name="Grimwood J."/>
            <person name="Kramer R."/>
            <person name="Lindquist E."/>
            <person name="Lucas S."/>
            <person name="Salamov A."/>
            <person name="McFadden G.I."/>
            <person name="Lane C.E."/>
            <person name="Keeling P.J."/>
            <person name="Gray M.W."/>
            <person name="Grigoriev I.V."/>
            <person name="Archibald J.M."/>
        </authorList>
    </citation>
    <scope>NUCLEOTIDE SEQUENCE</scope>
    <source>
        <strain evidence="2 4">CCMP2712</strain>
    </source>
</reference>
<dbReference type="KEGG" id="gtt:GUITHDRAFT_153614"/>
<dbReference type="Pfam" id="PF05186">
    <property type="entry name" value="Dpy-30"/>
    <property type="match status" value="1"/>
</dbReference>
<dbReference type="AlphaFoldDB" id="L1J0V0"/>
<dbReference type="InterPro" id="IPR007858">
    <property type="entry name" value="Dpy-30_motif"/>
</dbReference>
<accession>L1J0V0</accession>
<evidence type="ECO:0000313" key="4">
    <source>
        <dbReference type="Proteomes" id="UP000011087"/>
    </source>
</evidence>
<reference evidence="3" key="3">
    <citation type="submission" date="2016-03" db="UniProtKB">
        <authorList>
            <consortium name="EnsemblProtists"/>
        </authorList>
    </citation>
    <scope>IDENTIFICATION</scope>
</reference>
<dbReference type="PaxDb" id="55529-EKX42141"/>
<evidence type="ECO:0000256" key="1">
    <source>
        <dbReference type="SAM" id="MobiDB-lite"/>
    </source>
</evidence>
<dbReference type="STRING" id="905079.L1J0V0"/>
<reference evidence="4" key="2">
    <citation type="submission" date="2012-11" db="EMBL/GenBank/DDBJ databases">
        <authorList>
            <person name="Kuo A."/>
            <person name="Curtis B.A."/>
            <person name="Tanifuji G."/>
            <person name="Burki F."/>
            <person name="Gruber A."/>
            <person name="Irimia M."/>
            <person name="Maruyama S."/>
            <person name="Arias M.C."/>
            <person name="Ball S.G."/>
            <person name="Gile G.H."/>
            <person name="Hirakawa Y."/>
            <person name="Hopkins J.F."/>
            <person name="Rensing S.A."/>
            <person name="Schmutz J."/>
            <person name="Symeonidi A."/>
            <person name="Elias M."/>
            <person name="Eveleigh R.J."/>
            <person name="Herman E.K."/>
            <person name="Klute M.J."/>
            <person name="Nakayama T."/>
            <person name="Obornik M."/>
            <person name="Reyes-Prieto A."/>
            <person name="Armbrust E.V."/>
            <person name="Aves S.J."/>
            <person name="Beiko R.G."/>
            <person name="Coutinho P."/>
            <person name="Dacks J.B."/>
            <person name="Durnford D.G."/>
            <person name="Fast N.M."/>
            <person name="Green B.R."/>
            <person name="Grisdale C."/>
            <person name="Hempe F."/>
            <person name="Henrissat B."/>
            <person name="Hoppner M.P."/>
            <person name="Ishida K.-I."/>
            <person name="Kim E."/>
            <person name="Koreny L."/>
            <person name="Kroth P.G."/>
            <person name="Liu Y."/>
            <person name="Malik S.-B."/>
            <person name="Maier U.G."/>
            <person name="McRose D."/>
            <person name="Mock T."/>
            <person name="Neilson J.A."/>
            <person name="Onodera N.T."/>
            <person name="Poole A.M."/>
            <person name="Pritham E.J."/>
            <person name="Richards T.A."/>
            <person name="Rocap G."/>
            <person name="Roy S.W."/>
            <person name="Sarai C."/>
            <person name="Schaack S."/>
            <person name="Shirato S."/>
            <person name="Slamovits C.H."/>
            <person name="Spencer D.F."/>
            <person name="Suzuki S."/>
            <person name="Worden A.Z."/>
            <person name="Zauner S."/>
            <person name="Barry K."/>
            <person name="Bell C."/>
            <person name="Bharti A.K."/>
            <person name="Crow J.A."/>
            <person name="Grimwood J."/>
            <person name="Kramer R."/>
            <person name="Lindquist E."/>
            <person name="Lucas S."/>
            <person name="Salamov A."/>
            <person name="McFadden G.I."/>
            <person name="Lane C.E."/>
            <person name="Keeling P.J."/>
            <person name="Gray M.W."/>
            <person name="Grigoriev I.V."/>
            <person name="Archibald J.M."/>
        </authorList>
    </citation>
    <scope>NUCLEOTIDE SEQUENCE</scope>
    <source>
        <strain evidence="4">CCMP2712</strain>
    </source>
</reference>
<dbReference type="RefSeq" id="XP_005829121.1">
    <property type="nucleotide sequence ID" value="XM_005829064.1"/>
</dbReference>
<protein>
    <submittedName>
        <fullName evidence="2 3">Uncharacterized protein</fullName>
    </submittedName>
</protein>
<dbReference type="OrthoDB" id="1729737at2759"/>
<dbReference type="GeneID" id="17298890"/>
<sequence>MTEHPTEEQTEASGSTAANMKPDEHDLSNQPSQGNVEVAKRVMESCLKQGLVELCKEKPSDPVRWLAHWLLENNPNQPKVIASMDSNG</sequence>
<name>L1J0V0_GUITC</name>
<dbReference type="Gene3D" id="1.20.890.10">
    <property type="entry name" value="cAMP-dependent protein kinase regulatory subunit, dimerization-anchoring domain"/>
    <property type="match status" value="1"/>
</dbReference>
<dbReference type="HOGENOM" id="CLU_2473727_0_0_1"/>
<dbReference type="Proteomes" id="UP000011087">
    <property type="component" value="Unassembled WGS sequence"/>
</dbReference>
<organism evidence="2">
    <name type="scientific">Guillardia theta (strain CCMP2712)</name>
    <name type="common">Cryptophyte</name>
    <dbReference type="NCBI Taxonomy" id="905079"/>
    <lineage>
        <taxon>Eukaryota</taxon>
        <taxon>Cryptophyceae</taxon>
        <taxon>Pyrenomonadales</taxon>
        <taxon>Geminigeraceae</taxon>
        <taxon>Guillardia</taxon>
    </lineage>
</organism>